<dbReference type="Gene3D" id="3.40.630.30">
    <property type="match status" value="1"/>
</dbReference>
<dbReference type="InterPro" id="IPR031165">
    <property type="entry name" value="GNAT_YJDJ"/>
</dbReference>
<reference evidence="5 6" key="1">
    <citation type="submission" date="2017-12" db="EMBL/GenBank/DDBJ databases">
        <title>Hemimetabolous genomes reveal molecular basis of termite eusociality.</title>
        <authorList>
            <person name="Harrison M.C."/>
            <person name="Jongepier E."/>
            <person name="Robertson H.M."/>
            <person name="Arning N."/>
            <person name="Bitard-Feildel T."/>
            <person name="Chao H."/>
            <person name="Childers C.P."/>
            <person name="Dinh H."/>
            <person name="Doddapaneni H."/>
            <person name="Dugan S."/>
            <person name="Gowin J."/>
            <person name="Greiner C."/>
            <person name="Han Y."/>
            <person name="Hu H."/>
            <person name="Hughes D.S.T."/>
            <person name="Huylmans A.-K."/>
            <person name="Kemena C."/>
            <person name="Kremer L.P.M."/>
            <person name="Lee S.L."/>
            <person name="Lopez-Ezquerra A."/>
            <person name="Mallet L."/>
            <person name="Monroy-Kuhn J.M."/>
            <person name="Moser A."/>
            <person name="Murali S.C."/>
            <person name="Muzny D.M."/>
            <person name="Otani S."/>
            <person name="Piulachs M.-D."/>
            <person name="Poelchau M."/>
            <person name="Qu J."/>
            <person name="Schaub F."/>
            <person name="Wada-Katsumata A."/>
            <person name="Worley K.C."/>
            <person name="Xie Q."/>
            <person name="Ylla G."/>
            <person name="Poulsen M."/>
            <person name="Gibbs R.A."/>
            <person name="Schal C."/>
            <person name="Richards S."/>
            <person name="Belles X."/>
            <person name="Korb J."/>
            <person name="Bornberg-Bauer E."/>
        </authorList>
    </citation>
    <scope>NUCLEOTIDE SEQUENCE [LARGE SCALE GENOMIC DNA]</scope>
    <source>
        <tissue evidence="5">Whole body</tissue>
    </source>
</reference>
<protein>
    <recommendedName>
        <fullName evidence="2">Protein NATD1</fullName>
    </recommendedName>
    <alternativeName>
        <fullName evidence="3">N-acetyltransferase domain-containing protein 1</fullName>
    </alternativeName>
</protein>
<evidence type="ECO:0000259" key="4">
    <source>
        <dbReference type="PROSITE" id="PS51729"/>
    </source>
</evidence>
<feature type="domain" description="N-acetyltransferase" evidence="4">
    <location>
        <begin position="1"/>
        <end position="74"/>
    </location>
</feature>
<gene>
    <name evidence="5" type="primary">NATD1</name>
    <name evidence="5" type="ORF">B7P43_G01818</name>
</gene>
<comment type="caution">
    <text evidence="5">The sequence shown here is derived from an EMBL/GenBank/DDBJ whole genome shotgun (WGS) entry which is preliminary data.</text>
</comment>
<evidence type="ECO:0000313" key="5">
    <source>
        <dbReference type="EMBL" id="PNF18161.1"/>
    </source>
</evidence>
<sequence>SDVAFIQYDKYNSILDYYETQVPPAIRGKGIAKILAKAAFDYAVKNDLKMKVTCTYLQKYLEEHASPEYTSRIVE</sequence>
<dbReference type="Proteomes" id="UP000235965">
    <property type="component" value="Unassembled WGS sequence"/>
</dbReference>
<keyword evidence="6" id="KW-1185">Reference proteome</keyword>
<dbReference type="PANTHER" id="PTHR31435:SF9">
    <property type="entry name" value="PROTEIN NATD1"/>
    <property type="match status" value="1"/>
</dbReference>
<dbReference type="PROSITE" id="PS51729">
    <property type="entry name" value="GNAT_YJDJ"/>
    <property type="match status" value="1"/>
</dbReference>
<dbReference type="InterPro" id="IPR016181">
    <property type="entry name" value="Acyl_CoA_acyltransferase"/>
</dbReference>
<evidence type="ECO:0000256" key="1">
    <source>
        <dbReference type="ARBA" id="ARBA00006233"/>
    </source>
</evidence>
<dbReference type="SUPFAM" id="SSF55729">
    <property type="entry name" value="Acyl-CoA N-acyltransferases (Nat)"/>
    <property type="match status" value="1"/>
</dbReference>
<dbReference type="AlphaFoldDB" id="A0A2J7PPC4"/>
<comment type="similarity">
    <text evidence="1">Belongs to the NATD1 family.</text>
</comment>
<dbReference type="PANTHER" id="PTHR31435">
    <property type="entry name" value="PROTEIN NATD1"/>
    <property type="match status" value="1"/>
</dbReference>
<dbReference type="STRING" id="105785.A0A2J7PPC4"/>
<dbReference type="CDD" id="cd04301">
    <property type="entry name" value="NAT_SF"/>
    <property type="match status" value="1"/>
</dbReference>
<accession>A0A2J7PPC4</accession>
<evidence type="ECO:0000256" key="3">
    <source>
        <dbReference type="ARBA" id="ARBA00031876"/>
    </source>
</evidence>
<name>A0A2J7PPC4_9NEOP</name>
<feature type="non-terminal residue" evidence="5">
    <location>
        <position position="1"/>
    </location>
</feature>
<dbReference type="InParanoid" id="A0A2J7PPC4"/>
<dbReference type="InterPro" id="IPR045057">
    <property type="entry name" value="Gcn5-rel_NAT"/>
</dbReference>
<dbReference type="Pfam" id="PF14542">
    <property type="entry name" value="Acetyltransf_CG"/>
    <property type="match status" value="1"/>
</dbReference>
<evidence type="ECO:0000256" key="2">
    <source>
        <dbReference type="ARBA" id="ARBA00020243"/>
    </source>
</evidence>
<dbReference type="EMBL" id="NEVH01023278">
    <property type="protein sequence ID" value="PNF18161.1"/>
    <property type="molecule type" value="Genomic_DNA"/>
</dbReference>
<proteinExistence type="inferred from homology"/>
<evidence type="ECO:0000313" key="6">
    <source>
        <dbReference type="Proteomes" id="UP000235965"/>
    </source>
</evidence>
<organism evidence="5 6">
    <name type="scientific">Cryptotermes secundus</name>
    <dbReference type="NCBI Taxonomy" id="105785"/>
    <lineage>
        <taxon>Eukaryota</taxon>
        <taxon>Metazoa</taxon>
        <taxon>Ecdysozoa</taxon>
        <taxon>Arthropoda</taxon>
        <taxon>Hexapoda</taxon>
        <taxon>Insecta</taxon>
        <taxon>Pterygota</taxon>
        <taxon>Neoptera</taxon>
        <taxon>Polyneoptera</taxon>
        <taxon>Dictyoptera</taxon>
        <taxon>Blattodea</taxon>
        <taxon>Blattoidea</taxon>
        <taxon>Termitoidae</taxon>
        <taxon>Kalotermitidae</taxon>
        <taxon>Cryptotermitinae</taxon>
        <taxon>Cryptotermes</taxon>
    </lineage>
</organism>